<keyword evidence="1" id="KW-0732">Signal</keyword>
<feature type="chain" id="PRO_5037068409" evidence="1">
    <location>
        <begin position="19"/>
        <end position="89"/>
    </location>
</feature>
<dbReference type="InterPro" id="IPR014044">
    <property type="entry name" value="CAP_dom"/>
</dbReference>
<dbReference type="Proteomes" id="UP000887540">
    <property type="component" value="Unplaced"/>
</dbReference>
<evidence type="ECO:0000259" key="2">
    <source>
        <dbReference type="Pfam" id="PF00188"/>
    </source>
</evidence>
<dbReference type="SUPFAM" id="SSF55797">
    <property type="entry name" value="PR-1-like"/>
    <property type="match status" value="1"/>
</dbReference>
<keyword evidence="3" id="KW-1185">Reference proteome</keyword>
<accession>A0A914D1L4</accession>
<organism evidence="3 4">
    <name type="scientific">Acrobeloides nanus</name>
    <dbReference type="NCBI Taxonomy" id="290746"/>
    <lineage>
        <taxon>Eukaryota</taxon>
        <taxon>Metazoa</taxon>
        <taxon>Ecdysozoa</taxon>
        <taxon>Nematoda</taxon>
        <taxon>Chromadorea</taxon>
        <taxon>Rhabditida</taxon>
        <taxon>Tylenchina</taxon>
        <taxon>Cephalobomorpha</taxon>
        <taxon>Cephaloboidea</taxon>
        <taxon>Cephalobidae</taxon>
        <taxon>Acrobeloides</taxon>
    </lineage>
</organism>
<dbReference type="Pfam" id="PF00188">
    <property type="entry name" value="CAP"/>
    <property type="match status" value="1"/>
</dbReference>
<proteinExistence type="predicted"/>
<evidence type="ECO:0000313" key="4">
    <source>
        <dbReference type="WBParaSite" id="ACRNAN_scaffold16548.g25801.t1"/>
    </source>
</evidence>
<feature type="domain" description="SCP" evidence="2">
    <location>
        <begin position="29"/>
        <end position="86"/>
    </location>
</feature>
<reference evidence="4" key="1">
    <citation type="submission" date="2022-11" db="UniProtKB">
        <authorList>
            <consortium name="WormBaseParasite"/>
        </authorList>
    </citation>
    <scope>IDENTIFICATION</scope>
</reference>
<evidence type="ECO:0000313" key="3">
    <source>
        <dbReference type="Proteomes" id="UP000887540"/>
    </source>
</evidence>
<name>A0A914D1L4_9BILA</name>
<dbReference type="InterPro" id="IPR035940">
    <property type="entry name" value="CAP_sf"/>
</dbReference>
<protein>
    <submittedName>
        <fullName evidence="4">SCP domain-containing protein</fullName>
    </submittedName>
</protein>
<dbReference type="WBParaSite" id="ACRNAN_scaffold16548.g25801.t1">
    <property type="protein sequence ID" value="ACRNAN_scaffold16548.g25801.t1"/>
    <property type="gene ID" value="ACRNAN_scaffold16548.g25801"/>
</dbReference>
<sequence>MKILTIIISTVLIQYAYGLTQAERDAVVQVLNNYRSQLAKGQTILQNSNNAQSAKNMYKIMAWAKTTQIGCGVQHCTSYTFVVCNYYQP</sequence>
<feature type="signal peptide" evidence="1">
    <location>
        <begin position="1"/>
        <end position="18"/>
    </location>
</feature>
<dbReference type="Gene3D" id="3.40.33.10">
    <property type="entry name" value="CAP"/>
    <property type="match status" value="2"/>
</dbReference>
<dbReference type="AlphaFoldDB" id="A0A914D1L4"/>
<evidence type="ECO:0000256" key="1">
    <source>
        <dbReference type="SAM" id="SignalP"/>
    </source>
</evidence>